<evidence type="ECO:0000259" key="4">
    <source>
        <dbReference type="PROSITE" id="PS50893"/>
    </source>
</evidence>
<keyword evidence="2" id="KW-0547">Nucleotide-binding</keyword>
<dbReference type="Pfam" id="PF00005">
    <property type="entry name" value="ABC_tran"/>
    <property type="match status" value="1"/>
</dbReference>
<dbReference type="Gene3D" id="3.40.50.300">
    <property type="entry name" value="P-loop containing nucleotide triphosphate hydrolases"/>
    <property type="match status" value="1"/>
</dbReference>
<dbReference type="RefSeq" id="WP_188040193.1">
    <property type="nucleotide sequence ID" value="NZ_JACVHF010000009.1"/>
</dbReference>
<name>A0ABR7T4B5_HELCL</name>
<dbReference type="PROSITE" id="PS50893">
    <property type="entry name" value="ABC_TRANSPORTER_2"/>
    <property type="match status" value="1"/>
</dbReference>
<reference evidence="5 6" key="1">
    <citation type="submission" date="2020-07" db="EMBL/GenBank/DDBJ databases">
        <title>Draft whole-genome sequence of Heliobacterium chlorum DSM 3682, type strain.</title>
        <authorList>
            <person name="Kyndt J.A."/>
            <person name="Meyer T.E."/>
            <person name="Imhoff J.F."/>
        </authorList>
    </citation>
    <scope>NUCLEOTIDE SEQUENCE [LARGE SCALE GENOMIC DNA]</scope>
    <source>
        <strain evidence="5 6">DSM 3682</strain>
    </source>
</reference>
<sequence>MDSICASLENVELIKNRRQILQIDTLEFPSGKITALVGPNGAGKSTLLRVLHGLEQPDGGTVFFRGQAVSGRDLMAIRRRMAMVFQSPCLFQTTVYENIAAGLRFRKFPKREMDPIVRHWAQRFGVDHLLERQARQLSGGEGQRVALARALACKPELLMLDEPFASLDPPTRDALCRDLRKVIKAEGITAVIVTHMMEEVFLLADRAVMLSQGRVLQAGAPEELLDNPANDEVAQFFGGRPVIVGRVLSRGDGKVEVMTSNGRYQLPAPDSGEGTYILCLRGEE</sequence>
<evidence type="ECO:0000313" key="6">
    <source>
        <dbReference type="Proteomes" id="UP000617402"/>
    </source>
</evidence>
<dbReference type="Proteomes" id="UP000617402">
    <property type="component" value="Unassembled WGS sequence"/>
</dbReference>
<proteinExistence type="predicted"/>
<dbReference type="SMART" id="SM00382">
    <property type="entry name" value="AAA"/>
    <property type="match status" value="1"/>
</dbReference>
<evidence type="ECO:0000256" key="3">
    <source>
        <dbReference type="ARBA" id="ARBA00022840"/>
    </source>
</evidence>
<evidence type="ECO:0000313" key="5">
    <source>
        <dbReference type="EMBL" id="MBC9784853.1"/>
    </source>
</evidence>
<accession>A0ABR7T4B5</accession>
<dbReference type="InterPro" id="IPR050093">
    <property type="entry name" value="ABC_SmlMolc_Importer"/>
</dbReference>
<evidence type="ECO:0000256" key="2">
    <source>
        <dbReference type="ARBA" id="ARBA00022741"/>
    </source>
</evidence>
<dbReference type="EMBL" id="JACVHF010000009">
    <property type="protein sequence ID" value="MBC9784853.1"/>
    <property type="molecule type" value="Genomic_DNA"/>
</dbReference>
<dbReference type="InterPro" id="IPR027417">
    <property type="entry name" value="P-loop_NTPase"/>
</dbReference>
<protein>
    <submittedName>
        <fullName evidence="5">ABC transporter ATP-binding protein</fullName>
    </submittedName>
</protein>
<gene>
    <name evidence="5" type="ORF">H1S01_10065</name>
</gene>
<feature type="domain" description="ABC transporter" evidence="4">
    <location>
        <begin position="6"/>
        <end position="237"/>
    </location>
</feature>
<keyword evidence="1" id="KW-0813">Transport</keyword>
<comment type="caution">
    <text evidence="5">The sequence shown here is derived from an EMBL/GenBank/DDBJ whole genome shotgun (WGS) entry which is preliminary data.</text>
</comment>
<organism evidence="5 6">
    <name type="scientific">Heliobacterium chlorum</name>
    <dbReference type="NCBI Taxonomy" id="2698"/>
    <lineage>
        <taxon>Bacteria</taxon>
        <taxon>Bacillati</taxon>
        <taxon>Bacillota</taxon>
        <taxon>Clostridia</taxon>
        <taxon>Eubacteriales</taxon>
        <taxon>Heliobacteriaceae</taxon>
        <taxon>Heliobacterium</taxon>
    </lineage>
</organism>
<keyword evidence="6" id="KW-1185">Reference proteome</keyword>
<dbReference type="PANTHER" id="PTHR42781">
    <property type="entry name" value="SPERMIDINE/PUTRESCINE IMPORT ATP-BINDING PROTEIN POTA"/>
    <property type="match status" value="1"/>
</dbReference>
<dbReference type="InterPro" id="IPR003593">
    <property type="entry name" value="AAA+_ATPase"/>
</dbReference>
<dbReference type="PANTHER" id="PTHR42781:SF8">
    <property type="entry name" value="BICARBONATE TRANSPORT ATP-BINDING PROTEIN CMPC"/>
    <property type="match status" value="1"/>
</dbReference>
<evidence type="ECO:0000256" key="1">
    <source>
        <dbReference type="ARBA" id="ARBA00022448"/>
    </source>
</evidence>
<keyword evidence="3 5" id="KW-0067">ATP-binding</keyword>
<dbReference type="SUPFAM" id="SSF52540">
    <property type="entry name" value="P-loop containing nucleoside triphosphate hydrolases"/>
    <property type="match status" value="1"/>
</dbReference>
<dbReference type="GO" id="GO:0005524">
    <property type="term" value="F:ATP binding"/>
    <property type="evidence" value="ECO:0007669"/>
    <property type="project" value="UniProtKB-KW"/>
</dbReference>
<dbReference type="InterPro" id="IPR003439">
    <property type="entry name" value="ABC_transporter-like_ATP-bd"/>
</dbReference>